<accession>A0AAN8UH64</accession>
<feature type="compositionally biased region" description="Basic and acidic residues" evidence="2">
    <location>
        <begin position="330"/>
        <end position="340"/>
    </location>
</feature>
<feature type="compositionally biased region" description="Basic and acidic residues" evidence="2">
    <location>
        <begin position="153"/>
        <end position="179"/>
    </location>
</feature>
<feature type="region of interest" description="Disordered" evidence="2">
    <location>
        <begin position="263"/>
        <end position="292"/>
    </location>
</feature>
<evidence type="ECO:0000313" key="5">
    <source>
        <dbReference type="Proteomes" id="UP001370490"/>
    </source>
</evidence>
<dbReference type="EMBL" id="JBAMMX010000025">
    <property type="protein sequence ID" value="KAK6915515.1"/>
    <property type="molecule type" value="Genomic_DNA"/>
</dbReference>
<evidence type="ECO:0000259" key="3">
    <source>
        <dbReference type="PROSITE" id="PS50102"/>
    </source>
</evidence>
<dbReference type="InterPro" id="IPR050441">
    <property type="entry name" value="RBM"/>
</dbReference>
<feature type="compositionally biased region" description="Basic and acidic residues" evidence="2">
    <location>
        <begin position="395"/>
        <end position="409"/>
    </location>
</feature>
<feature type="region of interest" description="Disordered" evidence="2">
    <location>
        <begin position="326"/>
        <end position="441"/>
    </location>
</feature>
<dbReference type="SMART" id="SM00360">
    <property type="entry name" value="RRM"/>
    <property type="match status" value="1"/>
</dbReference>
<dbReference type="InterPro" id="IPR035979">
    <property type="entry name" value="RBD_domain_sf"/>
</dbReference>
<evidence type="ECO:0000256" key="2">
    <source>
        <dbReference type="SAM" id="MobiDB-lite"/>
    </source>
</evidence>
<protein>
    <submittedName>
        <fullName evidence="4">RNA recognition motif domain</fullName>
    </submittedName>
</protein>
<reference evidence="4 5" key="1">
    <citation type="submission" date="2023-12" db="EMBL/GenBank/DDBJ databases">
        <title>A high-quality genome assembly for Dillenia turbinata (Dilleniales).</title>
        <authorList>
            <person name="Chanderbali A."/>
        </authorList>
    </citation>
    <scope>NUCLEOTIDE SEQUENCE [LARGE SCALE GENOMIC DNA]</scope>
    <source>
        <strain evidence="4">LSX21</strain>
        <tissue evidence="4">Leaf</tissue>
    </source>
</reference>
<proteinExistence type="predicted"/>
<feature type="domain" description="RRM" evidence="3">
    <location>
        <begin position="183"/>
        <end position="261"/>
    </location>
</feature>
<name>A0AAN8UH64_9MAGN</name>
<keyword evidence="1" id="KW-0694">RNA-binding</keyword>
<comment type="caution">
    <text evidence="4">The sequence shown here is derived from an EMBL/GenBank/DDBJ whole genome shotgun (WGS) entry which is preliminary data.</text>
</comment>
<feature type="compositionally biased region" description="Basic residues" evidence="2">
    <location>
        <begin position="283"/>
        <end position="292"/>
    </location>
</feature>
<feature type="region of interest" description="Disordered" evidence="2">
    <location>
        <begin position="139"/>
        <end position="190"/>
    </location>
</feature>
<sequence>MATLRVVEPYMQVLVDQQPQALGRNTRHAEGWEDIKNPRGQTGCRREECVKSYWVNWCKGPCQILQSKLLQRKSVIGSTEDRRTQSCMVNKKHASVNDMRHSLLTRSTNKRDDLGLCGGGGGSAWFLLQFLENPSRMGRYRSRSRSYGPRRSRSPDRRRHYDDPRDRYRSSRSYHDRRSPGPTGLLVRNISLDARPEDLRKPFERYGPVKDVYLPKDYHTGEPRGFGFVKFRNPEDAAEAKDRLNHKIIGGREIAIVFAEENRKTPQEMRRTARISGRNGGSYRRRSPPRSPRHRYRCQFFFAFLASNLFEICKFLVCAYSQSQSPARYRSREKDHKGRDYYSPSRSRSISRSASPSDDKAYKSNHKSTSPRGKRRSSLHERHRGSDTSSPSPRVNDRTPEEKDTEGDQRSPSPWRDGRSLSHSRSLSRTPRSRSRSRSHS</sequence>
<dbReference type="InterPro" id="IPR000504">
    <property type="entry name" value="RRM_dom"/>
</dbReference>
<dbReference type="AlphaFoldDB" id="A0AAN8UH64"/>
<organism evidence="4 5">
    <name type="scientific">Dillenia turbinata</name>
    <dbReference type="NCBI Taxonomy" id="194707"/>
    <lineage>
        <taxon>Eukaryota</taxon>
        <taxon>Viridiplantae</taxon>
        <taxon>Streptophyta</taxon>
        <taxon>Embryophyta</taxon>
        <taxon>Tracheophyta</taxon>
        <taxon>Spermatophyta</taxon>
        <taxon>Magnoliopsida</taxon>
        <taxon>eudicotyledons</taxon>
        <taxon>Gunneridae</taxon>
        <taxon>Pentapetalae</taxon>
        <taxon>Dilleniales</taxon>
        <taxon>Dilleniaceae</taxon>
        <taxon>Dillenia</taxon>
    </lineage>
</organism>
<dbReference type="InterPro" id="IPR012677">
    <property type="entry name" value="Nucleotide-bd_a/b_plait_sf"/>
</dbReference>
<dbReference type="Proteomes" id="UP001370490">
    <property type="component" value="Unassembled WGS sequence"/>
</dbReference>
<dbReference type="SUPFAM" id="SSF54928">
    <property type="entry name" value="RNA-binding domain, RBD"/>
    <property type="match status" value="1"/>
</dbReference>
<dbReference type="PROSITE" id="PS50102">
    <property type="entry name" value="RRM"/>
    <property type="match status" value="1"/>
</dbReference>
<feature type="compositionally biased region" description="Basic residues" evidence="2">
    <location>
        <begin position="139"/>
        <end position="152"/>
    </location>
</feature>
<feature type="compositionally biased region" description="Low complexity" evidence="2">
    <location>
        <begin position="421"/>
        <end position="430"/>
    </location>
</feature>
<feature type="compositionally biased region" description="Low complexity" evidence="2">
    <location>
        <begin position="343"/>
        <end position="356"/>
    </location>
</feature>
<dbReference type="GO" id="GO:0003723">
    <property type="term" value="F:RNA binding"/>
    <property type="evidence" value="ECO:0007669"/>
    <property type="project" value="UniProtKB-UniRule"/>
</dbReference>
<gene>
    <name evidence="4" type="ORF">RJ641_020632</name>
</gene>
<dbReference type="Gene3D" id="3.30.70.330">
    <property type="match status" value="1"/>
</dbReference>
<keyword evidence="5" id="KW-1185">Reference proteome</keyword>
<feature type="compositionally biased region" description="Basic residues" evidence="2">
    <location>
        <begin position="431"/>
        <end position="441"/>
    </location>
</feature>
<evidence type="ECO:0000313" key="4">
    <source>
        <dbReference type="EMBL" id="KAK6915515.1"/>
    </source>
</evidence>
<dbReference type="PANTHER" id="PTHR48034">
    <property type="entry name" value="TRANSFORMER-2 SEX-DETERMINING PROTEIN-RELATED"/>
    <property type="match status" value="1"/>
</dbReference>
<dbReference type="Pfam" id="PF00076">
    <property type="entry name" value="RRM_1"/>
    <property type="match status" value="1"/>
</dbReference>
<evidence type="ECO:0000256" key="1">
    <source>
        <dbReference type="PROSITE-ProRule" id="PRU00176"/>
    </source>
</evidence>